<gene>
    <name evidence="1" type="ORF">OSTQU699_LOCUS1376</name>
</gene>
<protein>
    <submittedName>
        <fullName evidence="1">Uncharacterized protein</fullName>
    </submittedName>
</protein>
<proteinExistence type="predicted"/>
<evidence type="ECO:0000313" key="1">
    <source>
        <dbReference type="EMBL" id="CAD7696015.1"/>
    </source>
</evidence>
<keyword evidence="2" id="KW-1185">Reference proteome</keyword>
<sequence length="217" mass="22985">MEASAKEFPLSRSLCDVQISDAVRPSPGGQCINVDAEGVALCTDGEELYRVDVQRLAREGAGAVLRPWPRGASTFPKTVSSLYLSGCKPPKLLVLAGSIAAVMDAKAGDDMKPLTLESKHVLPWCWGSWNAQYGSVFGVVTQVELCVCSTEGAHPTRAQALQVLDTVAAPASGLLNKPKFAWLGDGQRMVASWGGAVEVIQWGSVSEGMEHQVASLC</sequence>
<organism evidence="1 2">
    <name type="scientific">Ostreobium quekettii</name>
    <dbReference type="NCBI Taxonomy" id="121088"/>
    <lineage>
        <taxon>Eukaryota</taxon>
        <taxon>Viridiplantae</taxon>
        <taxon>Chlorophyta</taxon>
        <taxon>core chlorophytes</taxon>
        <taxon>Ulvophyceae</taxon>
        <taxon>TCBD clade</taxon>
        <taxon>Bryopsidales</taxon>
        <taxon>Ostreobineae</taxon>
        <taxon>Ostreobiaceae</taxon>
        <taxon>Ostreobium</taxon>
    </lineage>
</organism>
<name>A0A8S1ILV0_9CHLO</name>
<dbReference type="Proteomes" id="UP000708148">
    <property type="component" value="Unassembled WGS sequence"/>
</dbReference>
<reference evidence="1" key="1">
    <citation type="submission" date="2020-12" db="EMBL/GenBank/DDBJ databases">
        <authorList>
            <person name="Iha C."/>
        </authorList>
    </citation>
    <scope>NUCLEOTIDE SEQUENCE</scope>
</reference>
<dbReference type="EMBL" id="CAJHUC010000422">
    <property type="protein sequence ID" value="CAD7696015.1"/>
    <property type="molecule type" value="Genomic_DNA"/>
</dbReference>
<evidence type="ECO:0000313" key="2">
    <source>
        <dbReference type="Proteomes" id="UP000708148"/>
    </source>
</evidence>
<comment type="caution">
    <text evidence="1">The sequence shown here is derived from an EMBL/GenBank/DDBJ whole genome shotgun (WGS) entry which is preliminary data.</text>
</comment>
<accession>A0A8S1ILV0</accession>
<dbReference type="AlphaFoldDB" id="A0A8S1ILV0"/>